<dbReference type="Proteomes" id="UP000682782">
    <property type="component" value="Chromosome"/>
</dbReference>
<gene>
    <name evidence="1" type="ORF">JYE49_03930</name>
</gene>
<dbReference type="EMBL" id="CP068393">
    <property type="protein sequence ID" value="QUC67858.1"/>
    <property type="molecule type" value="Genomic_DNA"/>
</dbReference>
<reference evidence="1" key="1">
    <citation type="submission" date="2021-01" db="EMBL/GenBank/DDBJ databases">
        <title>Complete genome sequence of Clostridiales bacterium R-7.</title>
        <authorList>
            <person name="Mahoney-Kurpe S.C."/>
            <person name="Palevich N."/>
            <person name="Koike S."/>
            <person name="Moon C.D."/>
            <person name="Attwood G.T."/>
        </authorList>
    </citation>
    <scope>NUCLEOTIDE SEQUENCE</scope>
    <source>
        <strain evidence="1">R-7</strain>
    </source>
</reference>
<name>A0AC61MZR2_9FIRM</name>
<sequence>MCGRYVIAPPDEEILKMIREINRTKLAEIFREANQPPVTGAGEILPASVVPVIATSRTGERRFFPMKWGFRQNTADGKRGKLLINARAETAAEKPTFREAWQKHRCVIPASWYCEWEHDEQKKPGRKYSIRPIEEGIIWLAGLYHMEEGLPTFVILTRPADNSLTWMHDRMPVMFSEENAGRWIRPDVRPEELIQDCLTKTQWEYAG</sequence>
<accession>A0AC61MZR2</accession>
<evidence type="ECO:0000313" key="2">
    <source>
        <dbReference type="Proteomes" id="UP000682782"/>
    </source>
</evidence>
<keyword evidence="2" id="KW-1185">Reference proteome</keyword>
<evidence type="ECO:0000313" key="1">
    <source>
        <dbReference type="EMBL" id="QUC67858.1"/>
    </source>
</evidence>
<protein>
    <submittedName>
        <fullName evidence="1">SOS response-associated peptidase</fullName>
    </submittedName>
</protein>
<proteinExistence type="predicted"/>
<organism evidence="1 2">
    <name type="scientific">Aristaeella hokkaidonensis</name>
    <dbReference type="NCBI Taxonomy" id="3046382"/>
    <lineage>
        <taxon>Bacteria</taxon>
        <taxon>Bacillati</taxon>
        <taxon>Bacillota</taxon>
        <taxon>Clostridia</taxon>
        <taxon>Eubacteriales</taxon>
        <taxon>Aristaeellaceae</taxon>
        <taxon>Aristaeella</taxon>
    </lineage>
</organism>